<feature type="transmembrane region" description="Helical" evidence="6">
    <location>
        <begin position="44"/>
        <end position="64"/>
    </location>
</feature>
<comment type="caution">
    <text evidence="8">The sequence shown here is derived from an EMBL/GenBank/DDBJ whole genome shotgun (WGS) entry which is preliminary data.</text>
</comment>
<feature type="region of interest" description="Disordered" evidence="5">
    <location>
        <begin position="229"/>
        <end position="332"/>
    </location>
</feature>
<dbReference type="EMBL" id="JACCFO010000001">
    <property type="protein sequence ID" value="NYI96081.1"/>
    <property type="molecule type" value="Genomic_DNA"/>
</dbReference>
<feature type="domain" description="RDD" evidence="7">
    <location>
        <begin position="7"/>
        <end position="133"/>
    </location>
</feature>
<evidence type="ECO:0000256" key="6">
    <source>
        <dbReference type="SAM" id="Phobius"/>
    </source>
</evidence>
<protein>
    <submittedName>
        <fullName evidence="8">Putative RDD family membrane protein YckC</fullName>
    </submittedName>
</protein>
<evidence type="ECO:0000256" key="5">
    <source>
        <dbReference type="SAM" id="MobiDB-lite"/>
    </source>
</evidence>
<keyword evidence="9" id="KW-1185">Reference proteome</keyword>
<keyword evidence="3 6" id="KW-1133">Transmembrane helix</keyword>
<evidence type="ECO:0000256" key="1">
    <source>
        <dbReference type="ARBA" id="ARBA00004141"/>
    </source>
</evidence>
<dbReference type="AlphaFoldDB" id="A0A853BNJ0"/>
<dbReference type="Proteomes" id="UP000575985">
    <property type="component" value="Unassembled WGS sequence"/>
</dbReference>
<dbReference type="InterPro" id="IPR010432">
    <property type="entry name" value="RDD"/>
</dbReference>
<feature type="compositionally biased region" description="Basic and acidic residues" evidence="5">
    <location>
        <begin position="229"/>
        <end position="239"/>
    </location>
</feature>
<evidence type="ECO:0000259" key="7">
    <source>
        <dbReference type="Pfam" id="PF06271"/>
    </source>
</evidence>
<gene>
    <name evidence="8" type="ORF">HNR12_002358</name>
</gene>
<reference evidence="8 9" key="1">
    <citation type="submission" date="2020-07" db="EMBL/GenBank/DDBJ databases">
        <title>Sequencing the genomes of 1000 actinobacteria strains.</title>
        <authorList>
            <person name="Klenk H.-P."/>
        </authorList>
    </citation>
    <scope>NUCLEOTIDE SEQUENCE [LARGE SCALE GENOMIC DNA]</scope>
    <source>
        <strain evidence="8 9">DSM 45927</strain>
    </source>
</reference>
<feature type="transmembrane region" description="Helical" evidence="6">
    <location>
        <begin position="12"/>
        <end position="38"/>
    </location>
</feature>
<evidence type="ECO:0000313" key="8">
    <source>
        <dbReference type="EMBL" id="NYI96081.1"/>
    </source>
</evidence>
<dbReference type="PANTHER" id="PTHR38480">
    <property type="entry name" value="SLR0254 PROTEIN"/>
    <property type="match status" value="1"/>
</dbReference>
<feature type="compositionally biased region" description="Gly residues" evidence="5">
    <location>
        <begin position="243"/>
        <end position="271"/>
    </location>
</feature>
<feature type="compositionally biased region" description="Gly residues" evidence="5">
    <location>
        <begin position="283"/>
        <end position="308"/>
    </location>
</feature>
<feature type="compositionally biased region" description="Low complexity" evidence="5">
    <location>
        <begin position="272"/>
        <end position="282"/>
    </location>
</feature>
<name>A0A853BNJ0_9ACTN</name>
<sequence length="332" mass="33577">MLDLRPAGFATRMAALIIDMVVQVVALFGAVLLVVFIGTGVDPAATAAVNLALTVLIMVGYPAAVETLTRGLSLGKVALGLRVVGVDGSPERFRQALARALASAVEIWMVPVVALTCSLVNRDGRRVGDFIAGTLVVHERAGRRPEEALPMPPHLAEWARGAELSRLSPETAGTARQYLLRFEELTEESRREMGTRIADLVAASVSPPPPPYTTPPDYLAAVLAERRRREEAKLAERRATAAPGGGPWGAGPGGGTPGGSGPDGSAPGGGDPWSAGRPANGAPGAGNTGGAAGTGGTGGRGGMGGANGFGSLPTRPSGPTAPDSDGSAHGHG</sequence>
<accession>A0A853BNJ0</accession>
<evidence type="ECO:0000313" key="9">
    <source>
        <dbReference type="Proteomes" id="UP000575985"/>
    </source>
</evidence>
<evidence type="ECO:0000256" key="4">
    <source>
        <dbReference type="ARBA" id="ARBA00023136"/>
    </source>
</evidence>
<organism evidence="8 9">
    <name type="scientific">Streptomonospora nanhaiensis</name>
    <dbReference type="NCBI Taxonomy" id="1323731"/>
    <lineage>
        <taxon>Bacteria</taxon>
        <taxon>Bacillati</taxon>
        <taxon>Actinomycetota</taxon>
        <taxon>Actinomycetes</taxon>
        <taxon>Streptosporangiales</taxon>
        <taxon>Nocardiopsidaceae</taxon>
        <taxon>Streptomonospora</taxon>
    </lineage>
</organism>
<comment type="subcellular location">
    <subcellularLocation>
        <location evidence="1">Membrane</location>
        <topology evidence="1">Multi-pass membrane protein</topology>
    </subcellularLocation>
</comment>
<evidence type="ECO:0000256" key="3">
    <source>
        <dbReference type="ARBA" id="ARBA00022989"/>
    </source>
</evidence>
<dbReference type="GO" id="GO:0016020">
    <property type="term" value="C:membrane"/>
    <property type="evidence" value="ECO:0007669"/>
    <property type="project" value="UniProtKB-SubCell"/>
</dbReference>
<dbReference type="PANTHER" id="PTHR38480:SF1">
    <property type="entry name" value="SLR0254 PROTEIN"/>
    <property type="match status" value="1"/>
</dbReference>
<dbReference type="Pfam" id="PF06271">
    <property type="entry name" value="RDD"/>
    <property type="match status" value="1"/>
</dbReference>
<proteinExistence type="predicted"/>
<keyword evidence="4 6" id="KW-0472">Membrane</keyword>
<keyword evidence="2 6" id="KW-0812">Transmembrane</keyword>
<evidence type="ECO:0000256" key="2">
    <source>
        <dbReference type="ARBA" id="ARBA00022692"/>
    </source>
</evidence>